<dbReference type="PANTHER" id="PTHR33525">
    <property type="match status" value="1"/>
</dbReference>
<dbReference type="EMBL" id="CP001940">
    <property type="protein sequence ID" value="ADH85049.1"/>
    <property type="molecule type" value="Genomic_DNA"/>
</dbReference>
<dbReference type="PROSITE" id="PS51833">
    <property type="entry name" value="HDOD"/>
    <property type="match status" value="1"/>
</dbReference>
<organism evidence="2 3">
    <name type="scientific">Desulfurivibrio alkaliphilus (strain DSM 19089 / UNIQEM U267 / AHT2)</name>
    <dbReference type="NCBI Taxonomy" id="589865"/>
    <lineage>
        <taxon>Bacteria</taxon>
        <taxon>Pseudomonadati</taxon>
        <taxon>Thermodesulfobacteriota</taxon>
        <taxon>Desulfobulbia</taxon>
        <taxon>Desulfobulbales</taxon>
        <taxon>Desulfobulbaceae</taxon>
        <taxon>Desulfurivibrio</taxon>
    </lineage>
</organism>
<evidence type="ECO:0000313" key="2">
    <source>
        <dbReference type="EMBL" id="ADH85049.1"/>
    </source>
</evidence>
<keyword evidence="3" id="KW-1185">Reference proteome</keyword>
<dbReference type="PANTHER" id="PTHR33525:SF3">
    <property type="entry name" value="RIBONUCLEASE Y"/>
    <property type="match status" value="1"/>
</dbReference>
<evidence type="ECO:0000259" key="1">
    <source>
        <dbReference type="PROSITE" id="PS51833"/>
    </source>
</evidence>
<dbReference type="AlphaFoldDB" id="D6Z6U0"/>
<gene>
    <name evidence="2" type="ordered locus">DaAHT2_0343</name>
</gene>
<dbReference type="SUPFAM" id="SSF109604">
    <property type="entry name" value="HD-domain/PDEase-like"/>
    <property type="match status" value="1"/>
</dbReference>
<dbReference type="HOGENOM" id="CLU_048246_4_0_7"/>
<dbReference type="InterPro" id="IPR052340">
    <property type="entry name" value="RNase_Y/CdgJ"/>
</dbReference>
<feature type="domain" description="HDOD" evidence="1">
    <location>
        <begin position="30"/>
        <end position="226"/>
    </location>
</feature>
<dbReference type="OrthoDB" id="9803649at2"/>
<dbReference type="InterPro" id="IPR013976">
    <property type="entry name" value="HDOD"/>
</dbReference>
<sequence length="290" mass="31497">MSYSPLTDNSFDHVPVSLSPRDLVRGEITLASLPALYHELNRVVATPGSVAQDAALVIERDPALAARLLALVNSAYYGLVRQVDTIAHAITLVGLEELRTLVLATVVVEKFSGLPNELEDMADFWRQSLVCAVVARGLSLKTGRASVAGRLFTAGLLHRVGDLLIFRRLPELARQALLHHRDNGLPRWEAERRLLGFDYAQVGAELAQWWQFPPELVELLALQQQPEKASICQQHCALLCLAVNAAHGGELPPAAASWQLAEVSPQVLAGILAEADRQVAEIAGVYGISC</sequence>
<name>D6Z6U0_DESAT</name>
<dbReference type="Proteomes" id="UP000001508">
    <property type="component" value="Chromosome"/>
</dbReference>
<dbReference type="eggNOG" id="COG1639">
    <property type="taxonomic scope" value="Bacteria"/>
</dbReference>
<dbReference type="STRING" id="589865.DaAHT2_0343"/>
<reference evidence="3" key="1">
    <citation type="submission" date="2010-02" db="EMBL/GenBank/DDBJ databases">
        <title>Complete sequence of Desulfurivibrio alkaliphilus AHT2.</title>
        <authorList>
            <consortium name="US DOE Joint Genome Institute"/>
            <person name="Pitluck S."/>
            <person name="Chertkov O."/>
            <person name="Detter J.C."/>
            <person name="Han C."/>
            <person name="Tapia R."/>
            <person name="Larimer F."/>
            <person name="Land M."/>
            <person name="Hauser L."/>
            <person name="Kyrpides N."/>
            <person name="Mikhailova N."/>
            <person name="Sorokin D.Y."/>
            <person name="Muyzer G."/>
            <person name="Woyke T."/>
        </authorList>
    </citation>
    <scope>NUCLEOTIDE SEQUENCE [LARGE SCALE GENOMIC DNA]</scope>
    <source>
        <strain evidence="3">DSM 19089 / UNIQEM U267 / AHT2</strain>
    </source>
</reference>
<dbReference type="InParanoid" id="D6Z6U0"/>
<dbReference type="RefSeq" id="WP_013162580.1">
    <property type="nucleotide sequence ID" value="NC_014216.1"/>
</dbReference>
<protein>
    <submittedName>
        <fullName evidence="2">Putative signal transduction protein</fullName>
    </submittedName>
</protein>
<evidence type="ECO:0000313" key="3">
    <source>
        <dbReference type="Proteomes" id="UP000001508"/>
    </source>
</evidence>
<accession>D6Z6U0</accession>
<dbReference type="Gene3D" id="1.10.3210.10">
    <property type="entry name" value="Hypothetical protein af1432"/>
    <property type="match status" value="1"/>
</dbReference>
<dbReference type="Pfam" id="PF08668">
    <property type="entry name" value="HDOD"/>
    <property type="match status" value="1"/>
</dbReference>
<dbReference type="KEGG" id="dak:DaAHT2_0343"/>
<proteinExistence type="predicted"/>